<dbReference type="GO" id="GO:0070284">
    <property type="term" value="F:phosphomethylpyrimidine synthase activity"/>
    <property type="evidence" value="ECO:0007669"/>
    <property type="project" value="UniProtKB-EC"/>
</dbReference>
<comment type="function">
    <text evidence="1 10">Catalyzes the synthesis of the hydroxymethylpyrimidine phosphate (HMP-P) moiety of thiamine from aminoimidazole ribotide (AIR) in a radical S-adenosyl-L-methionine (SAM)-dependent reaction.</text>
</comment>
<dbReference type="Gene3D" id="3.20.20.540">
    <property type="entry name" value="Radical SAM ThiC family, central domain"/>
    <property type="match status" value="1"/>
</dbReference>
<evidence type="ECO:0000313" key="11">
    <source>
        <dbReference type="EMBL" id="AEG14161.1"/>
    </source>
</evidence>
<feature type="binding site" evidence="10">
    <location>
        <position position="265"/>
    </location>
    <ligand>
        <name>substrate</name>
    </ligand>
</feature>
<evidence type="ECO:0000256" key="2">
    <source>
        <dbReference type="ARBA" id="ARBA00022485"/>
    </source>
</evidence>
<comment type="cofactor">
    <cofactor evidence="10">
        <name>[4Fe-4S] cluster</name>
        <dbReference type="ChEBI" id="CHEBI:49883"/>
    </cofactor>
    <text evidence="10">Binds 1 [4Fe-4S] cluster per subunit. The cluster is coordinated with 3 cysteines and an exchangeable S-adenosyl-L-methionine.</text>
</comment>
<dbReference type="NCBIfam" id="TIGR00190">
    <property type="entry name" value="thiC"/>
    <property type="match status" value="1"/>
</dbReference>
<evidence type="ECO:0000256" key="9">
    <source>
        <dbReference type="ARBA" id="ARBA00023239"/>
    </source>
</evidence>
<feature type="binding site" evidence="10">
    <location>
        <begin position="226"/>
        <end position="229"/>
    </location>
    <ligand>
        <name>substrate</name>
    </ligand>
</feature>
<gene>
    <name evidence="10" type="primary">thiC</name>
    <name evidence="11" type="ordered locus">Desku_0544</name>
</gene>
<protein>
    <recommendedName>
        <fullName evidence="10">Phosphomethylpyrimidine synthase</fullName>
        <ecNumber evidence="10">4.1.99.17</ecNumber>
    </recommendedName>
    <alternativeName>
        <fullName evidence="10">Hydroxymethylpyrimidine phosphate synthase</fullName>
        <shortName evidence="10">HMP-P synthase</shortName>
        <shortName evidence="10">HMP-phosphate synthase</shortName>
        <shortName evidence="10">HMPP synthase</shortName>
    </alternativeName>
    <alternativeName>
        <fullName evidence="10">Thiamine biosynthesis protein ThiC</fullName>
    </alternativeName>
</protein>
<evidence type="ECO:0000256" key="10">
    <source>
        <dbReference type="HAMAP-Rule" id="MF_00089"/>
    </source>
</evidence>
<dbReference type="SFLD" id="SFLDG01114">
    <property type="entry name" value="phosphomethylpyrimidine_syntha"/>
    <property type="match status" value="1"/>
</dbReference>
<name>A0AAU8P8T3_DESK7</name>
<feature type="binding site" evidence="10">
    <location>
        <position position="416"/>
    </location>
    <ligand>
        <name>[4Fe-4S] cluster</name>
        <dbReference type="ChEBI" id="CHEBI:49883"/>
        <note>4Fe-4S-S-AdoMet</note>
    </ligand>
</feature>
<evidence type="ECO:0000256" key="1">
    <source>
        <dbReference type="ARBA" id="ARBA00003175"/>
    </source>
</evidence>
<dbReference type="NCBIfam" id="NF009895">
    <property type="entry name" value="PRK13352.1"/>
    <property type="match status" value="1"/>
</dbReference>
<dbReference type="HAMAP" id="MF_00089">
    <property type="entry name" value="ThiC"/>
    <property type="match status" value="1"/>
</dbReference>
<evidence type="ECO:0000256" key="8">
    <source>
        <dbReference type="ARBA" id="ARBA00023014"/>
    </source>
</evidence>
<feature type="binding site" evidence="10">
    <location>
        <position position="95"/>
    </location>
    <ligand>
        <name>substrate</name>
    </ligand>
</feature>
<dbReference type="SFLD" id="SFLDF00407">
    <property type="entry name" value="phosphomethylpyrimidine_syntha"/>
    <property type="match status" value="1"/>
</dbReference>
<keyword evidence="3 10" id="KW-0949">S-adenosyl-L-methionine</keyword>
<feature type="binding site" evidence="10">
    <location>
        <position position="333"/>
    </location>
    <ligand>
        <name>Zn(2+)</name>
        <dbReference type="ChEBI" id="CHEBI:29105"/>
    </ligand>
</feature>
<reference evidence="12" key="1">
    <citation type="submission" date="2011-05" db="EMBL/GenBank/DDBJ databases">
        <title>Complete sequence of Desulfotomaculum kuznetsovii DSM 6115.</title>
        <authorList>
            <person name="Lucas S."/>
            <person name="Han J."/>
            <person name="Lapidus A."/>
            <person name="Cheng J.-F."/>
            <person name="Goodwin L."/>
            <person name="Pitluck S."/>
            <person name="Peters L."/>
            <person name="Mikhailova N."/>
            <person name="Lu M."/>
            <person name="Saunders E."/>
            <person name="Han C."/>
            <person name="Tapia R."/>
            <person name="Land M."/>
            <person name="Hauser L."/>
            <person name="Kyrpides N."/>
            <person name="Ivanova N."/>
            <person name="Pagani I."/>
            <person name="Nazina T."/>
            <person name="Ivanova A."/>
            <person name="Parshina S."/>
            <person name="Kuever J."/>
            <person name="Muyzer G."/>
            <person name="Plugge C."/>
            <person name="Stams A."/>
            <person name="Woyke T."/>
        </authorList>
    </citation>
    <scope>NUCLEOTIDE SEQUENCE [LARGE SCALE GENOMIC DNA]</scope>
    <source>
        <strain evidence="12">DSM 6115 / VKM B-1805 / 17</strain>
    </source>
</reference>
<dbReference type="KEGG" id="dku:Desku_0544"/>
<dbReference type="RefSeq" id="WP_013821676.1">
    <property type="nucleotide sequence ID" value="NC_015573.1"/>
</dbReference>
<dbReference type="InterPro" id="IPR002817">
    <property type="entry name" value="ThiC/BzaA/B"/>
</dbReference>
<comment type="catalytic activity">
    <reaction evidence="10">
        <text>5-amino-1-(5-phospho-beta-D-ribosyl)imidazole + S-adenosyl-L-methionine = 4-amino-2-methyl-5-(phosphooxymethyl)pyrimidine + CO + 5'-deoxyadenosine + formate + L-methionine + 3 H(+)</text>
        <dbReference type="Rhea" id="RHEA:24840"/>
        <dbReference type="ChEBI" id="CHEBI:15378"/>
        <dbReference type="ChEBI" id="CHEBI:15740"/>
        <dbReference type="ChEBI" id="CHEBI:17245"/>
        <dbReference type="ChEBI" id="CHEBI:17319"/>
        <dbReference type="ChEBI" id="CHEBI:57844"/>
        <dbReference type="ChEBI" id="CHEBI:58354"/>
        <dbReference type="ChEBI" id="CHEBI:59789"/>
        <dbReference type="ChEBI" id="CHEBI:137981"/>
        <dbReference type="EC" id="4.1.99.17"/>
    </reaction>
</comment>
<keyword evidence="6 10" id="KW-0784">Thiamine biosynthesis</keyword>
<keyword evidence="7 10" id="KW-0408">Iron</keyword>
<evidence type="ECO:0000256" key="6">
    <source>
        <dbReference type="ARBA" id="ARBA00022977"/>
    </source>
</evidence>
<keyword evidence="8 10" id="KW-0411">Iron-sulfur</keyword>
<organism evidence="11 12">
    <name type="scientific">Desulfofundulus kuznetsovii (strain DSM 6115 / VKM B-1805 / 17)</name>
    <name type="common">Desulfotomaculum kuznetsovii</name>
    <dbReference type="NCBI Taxonomy" id="760568"/>
    <lineage>
        <taxon>Bacteria</taxon>
        <taxon>Bacillati</taxon>
        <taxon>Bacillota</taxon>
        <taxon>Clostridia</taxon>
        <taxon>Eubacteriales</taxon>
        <taxon>Peptococcaceae</taxon>
        <taxon>Desulfofundulus</taxon>
    </lineage>
</organism>
<evidence type="ECO:0000256" key="7">
    <source>
        <dbReference type="ARBA" id="ARBA00023004"/>
    </source>
</evidence>
<accession>A0AAU8P8T3</accession>
<dbReference type="Proteomes" id="UP000009229">
    <property type="component" value="Chromosome"/>
</dbReference>
<dbReference type="EMBL" id="CP002770">
    <property type="protein sequence ID" value="AEG14161.1"/>
    <property type="molecule type" value="Genomic_DNA"/>
</dbReference>
<evidence type="ECO:0000313" key="12">
    <source>
        <dbReference type="Proteomes" id="UP000009229"/>
    </source>
</evidence>
<dbReference type="GO" id="GO:0051539">
    <property type="term" value="F:4 iron, 4 sulfur cluster binding"/>
    <property type="evidence" value="ECO:0007669"/>
    <property type="project" value="UniProtKB-KW"/>
</dbReference>
<evidence type="ECO:0000256" key="3">
    <source>
        <dbReference type="ARBA" id="ARBA00022691"/>
    </source>
</evidence>
<dbReference type="PANTHER" id="PTHR30557">
    <property type="entry name" value="THIAMINE BIOSYNTHESIS PROTEIN THIC"/>
    <property type="match status" value="1"/>
</dbReference>
<feature type="binding site" evidence="10">
    <location>
        <position position="163"/>
    </location>
    <ligand>
        <name>substrate</name>
    </ligand>
</feature>
<feature type="binding site" evidence="10">
    <location>
        <position position="66"/>
    </location>
    <ligand>
        <name>substrate</name>
    </ligand>
</feature>
<dbReference type="AlphaFoldDB" id="A0AAU8P8T3"/>
<dbReference type="SFLD" id="SFLDS00113">
    <property type="entry name" value="Radical_SAM_Phosphomethylpyrim"/>
    <property type="match status" value="1"/>
</dbReference>
<dbReference type="FunFam" id="3.20.20.540:FF:000001">
    <property type="entry name" value="Phosphomethylpyrimidine synthase"/>
    <property type="match status" value="1"/>
</dbReference>
<evidence type="ECO:0000256" key="5">
    <source>
        <dbReference type="ARBA" id="ARBA00022833"/>
    </source>
</evidence>
<feature type="binding site" evidence="10">
    <location>
        <position position="412"/>
    </location>
    <ligand>
        <name>[4Fe-4S] cluster</name>
        <dbReference type="ChEBI" id="CHEBI:49883"/>
        <note>4Fe-4S-S-AdoMet</note>
    </ligand>
</feature>
<dbReference type="GO" id="GO:0009229">
    <property type="term" value="P:thiamine diphosphate biosynthetic process"/>
    <property type="evidence" value="ECO:0007669"/>
    <property type="project" value="UniProtKB-UniRule"/>
</dbReference>
<feature type="binding site" evidence="10">
    <location>
        <position position="409"/>
    </location>
    <ligand>
        <name>[4Fe-4S] cluster</name>
        <dbReference type="ChEBI" id="CHEBI:49883"/>
        <note>4Fe-4S-S-AdoMet</note>
    </ligand>
</feature>
<keyword evidence="2 10" id="KW-0004">4Fe-4S</keyword>
<dbReference type="InterPro" id="IPR037509">
    <property type="entry name" value="ThiC"/>
</dbReference>
<evidence type="ECO:0000256" key="4">
    <source>
        <dbReference type="ARBA" id="ARBA00022723"/>
    </source>
</evidence>
<dbReference type="InterPro" id="IPR038521">
    <property type="entry name" value="ThiC/Bza_core_dom"/>
</dbReference>
<comment type="similarity">
    <text evidence="10">Belongs to the ThiC family.</text>
</comment>
<comment type="pathway">
    <text evidence="10">Cofactor biosynthesis; thiamine diphosphate biosynthesis.</text>
</comment>
<keyword evidence="4 10" id="KW-0479">Metal-binding</keyword>
<keyword evidence="5 10" id="KW-0862">Zinc</keyword>
<keyword evidence="9 10" id="KW-0456">Lyase</keyword>
<dbReference type="GO" id="GO:0009228">
    <property type="term" value="P:thiamine biosynthetic process"/>
    <property type="evidence" value="ECO:0007669"/>
    <property type="project" value="UniProtKB-UniRule"/>
</dbReference>
<dbReference type="PANTHER" id="PTHR30557:SF1">
    <property type="entry name" value="PHOSPHOMETHYLPYRIMIDINE SYNTHASE, CHLOROPLASTIC"/>
    <property type="match status" value="1"/>
</dbReference>
<keyword evidence="12" id="KW-1185">Reference proteome</keyword>
<feature type="binding site" evidence="10">
    <location>
        <position position="292"/>
    </location>
    <ligand>
        <name>substrate</name>
    </ligand>
</feature>
<feature type="binding site" evidence="10">
    <location>
        <begin position="185"/>
        <end position="187"/>
    </location>
    <ligand>
        <name>substrate</name>
    </ligand>
</feature>
<dbReference type="Pfam" id="PF01964">
    <property type="entry name" value="ThiC_Rad_SAM"/>
    <property type="match status" value="1"/>
</dbReference>
<feature type="binding site" evidence="10">
    <location>
        <position position="124"/>
    </location>
    <ligand>
        <name>substrate</name>
    </ligand>
</feature>
<dbReference type="EC" id="4.1.99.17" evidence="10"/>
<feature type="binding site" evidence="10">
    <location>
        <position position="269"/>
    </location>
    <ligand>
        <name>Zn(2+)</name>
        <dbReference type="ChEBI" id="CHEBI:29105"/>
    </ligand>
</feature>
<sequence>MTQLLAARAGEITAAMRRVSEREKVPVEEILKKVAAGTVVIPANKNHVSLDPCGIGEGLRTKINANLGTSTAFPGIEDELTKLEAALKAGTDAVMDLSTGGDLDGCRRAILARSSVPVGTVPIYQAAVEAREKRGGIVKMTADDLFAVIEKQAADGVDFITVHCGITLETIGRLQRQGRVTDIVSRGGSFLAGWMLHNERENPLYEQFDRLLEICLRYDVTLSLGDGLRPGCLADATDRAQIQELIVLGELVDRARAAGVQAMVEGPGHVPLDQVAANVQVQKTLCNGAPFYVLGPLVTDVAPGYDHITAAIGGALAAMAGADFLCYVTPSEHLGLPTIDDVKEGVVASRIAAHAADLVKGVPGAREWDLAMARARKALDWEAQINLAIDPEKARAYREKRNPAGTKACTMCGDFCAMEIVARYLGAERVEEC</sequence>
<dbReference type="GO" id="GO:0008270">
    <property type="term" value="F:zinc ion binding"/>
    <property type="evidence" value="ECO:0007669"/>
    <property type="project" value="UniProtKB-UniRule"/>
</dbReference>
<proteinExistence type="inferred from homology"/>
<dbReference type="Gene3D" id="6.10.250.620">
    <property type="match status" value="1"/>
</dbReference>